<dbReference type="GO" id="GO:1904380">
    <property type="term" value="P:endoplasmic reticulum mannose trimming"/>
    <property type="evidence" value="ECO:0007669"/>
    <property type="project" value="InterPro"/>
</dbReference>
<accession>A0A3S3P7U6</accession>
<dbReference type="SUPFAM" id="SSF48225">
    <property type="entry name" value="Seven-hairpin glycosidases"/>
    <property type="match status" value="1"/>
</dbReference>
<keyword evidence="15" id="KW-1185">Reference proteome</keyword>
<feature type="active site" evidence="10">
    <location>
        <position position="324"/>
    </location>
</feature>
<comment type="function">
    <text evidence="9">Extracts misfolded glycoproteins, but not glycoproteins undergoing productive folding, from the calnexin cycle. It is directly involved in endoplasmic reticulum-associated degradation (ERAD) and targets misfolded glycoproteins for degradation in an N-glycan-independent manner, probably by forming a complex with SEL1L. It has low mannosidase activity, catalyzing mannose trimming from Man8GlcNAc2 to Man7GlcNAc2.</text>
</comment>
<evidence type="ECO:0000256" key="10">
    <source>
        <dbReference type="PIRSR" id="PIRSR601382-1"/>
    </source>
</evidence>
<dbReference type="InterPro" id="IPR012341">
    <property type="entry name" value="6hp_glycosidase-like_sf"/>
</dbReference>
<dbReference type="GO" id="GO:0044322">
    <property type="term" value="C:endoplasmic reticulum quality control compartment"/>
    <property type="evidence" value="ECO:0007669"/>
    <property type="project" value="GOC"/>
</dbReference>
<dbReference type="PANTHER" id="PTHR45679">
    <property type="entry name" value="ER DEGRADATION-ENHANCING ALPHA-MANNOSIDASE-LIKE PROTEIN 2"/>
    <property type="match status" value="1"/>
</dbReference>
<reference evidence="14 15" key="1">
    <citation type="journal article" date="2018" name="Gigascience">
        <title>Genomes of trombidid mites reveal novel predicted allergens and laterally-transferred genes associated with secondary metabolism.</title>
        <authorList>
            <person name="Dong X."/>
            <person name="Chaisiri K."/>
            <person name="Xia D."/>
            <person name="Armstrong S.D."/>
            <person name="Fang Y."/>
            <person name="Donnelly M.J."/>
            <person name="Kadowaki T."/>
            <person name="McGarry J.W."/>
            <person name="Darby A.C."/>
            <person name="Makepeace B.L."/>
        </authorList>
    </citation>
    <scope>NUCLEOTIDE SEQUENCE [LARGE SCALE GENOMIC DNA]</scope>
    <source>
        <strain evidence="14">UoL-WK</strain>
    </source>
</reference>
<keyword evidence="3" id="KW-0812">Transmembrane</keyword>
<comment type="cofactor">
    <cofactor evidence="11">
        <name>Ca(2+)</name>
        <dbReference type="ChEBI" id="CHEBI:29108"/>
    </cofactor>
</comment>
<organism evidence="14 15">
    <name type="scientific">Dinothrombium tinctorium</name>
    <dbReference type="NCBI Taxonomy" id="1965070"/>
    <lineage>
        <taxon>Eukaryota</taxon>
        <taxon>Metazoa</taxon>
        <taxon>Ecdysozoa</taxon>
        <taxon>Arthropoda</taxon>
        <taxon>Chelicerata</taxon>
        <taxon>Arachnida</taxon>
        <taxon>Acari</taxon>
        <taxon>Acariformes</taxon>
        <taxon>Trombidiformes</taxon>
        <taxon>Prostigmata</taxon>
        <taxon>Anystina</taxon>
        <taxon>Parasitengona</taxon>
        <taxon>Trombidioidea</taxon>
        <taxon>Trombidiidae</taxon>
        <taxon>Dinothrombium</taxon>
    </lineage>
</organism>
<keyword evidence="6" id="KW-1133">Transmembrane helix</keyword>
<sequence>MYSKSWPLAESVLLCIILLASISVLSLLNHTSADKVYDLVDEAIKEYSTLVRNDHRSSLNIFLQRPGKYDKKYASFDEKLRLQMLNLTREMFYFGYDNYMKYAFPKDELNPIDCTGRGPDFDNPLNLNINDVLGDYSLTLVDSLDTLAVIGNVSEFKRAVQLVIEHVSFDKDVVIQVFEANIRLLGGLLSAHLLITDPKQTFGDLRPANYNKELLELAHDLATRLLPAFENTSTGLPYPRVNLRYGVPQNDLTHTCTAGAGSLLLEFGLLSRLIDDPVFETVARRAAKALWLKRAKSTGLLGNVIDVVTGEWVGKMSGVGAGLDSFFEYLLKSYILFGDIEDYRKFNESYFLIKRYLRKGRDHCNEGSGNHPVYVNVNMLDGSTLTLWIDSLQAAFAGVQVLNGDIEEAICTHALYYAIWKRFGALPERFNWQYLSPDLYFYPLRPELIESTYLLYQATKNPFYLHVGYEIFTSLNKYTRAECGYATIHNVQDKTLEDRMESFFLSETCKYLYLVSFKLFDFDNPINKHPTRYIFSTEGHLFPLSSSLRNKDWKDFLNDERKPAFKTFTRAVSNDTGISCHRIDEDRQFLLPLKSNYFDQVVKALGSD</sequence>
<dbReference type="Gene3D" id="1.50.10.10">
    <property type="match status" value="1"/>
</dbReference>
<keyword evidence="7" id="KW-0472">Membrane</keyword>
<keyword evidence="11" id="KW-0479">Metal-binding</keyword>
<keyword evidence="8" id="KW-0325">Glycoprotein</keyword>
<evidence type="ECO:0000256" key="1">
    <source>
        <dbReference type="ARBA" id="ARBA00004648"/>
    </source>
</evidence>
<keyword evidence="12" id="KW-0378">Hydrolase</keyword>
<keyword evidence="11" id="KW-0106">Calcium</keyword>
<feature type="chain" id="PRO_5018776561" description="alpha-1,2-Mannosidase" evidence="13">
    <location>
        <begin position="34"/>
        <end position="608"/>
    </location>
</feature>
<evidence type="ECO:0000256" key="13">
    <source>
        <dbReference type="SAM" id="SignalP"/>
    </source>
</evidence>
<dbReference type="InterPro" id="IPR044674">
    <property type="entry name" value="EDEM1/2/3"/>
</dbReference>
<gene>
    <name evidence="14" type="ORF">B4U79_10652</name>
</gene>
<dbReference type="GO" id="GO:0005975">
    <property type="term" value="P:carbohydrate metabolic process"/>
    <property type="evidence" value="ECO:0007669"/>
    <property type="project" value="InterPro"/>
</dbReference>
<comment type="caution">
    <text evidence="14">The sequence shown here is derived from an EMBL/GenBank/DDBJ whole genome shotgun (WGS) entry which is preliminary data.</text>
</comment>
<dbReference type="GO" id="GO:0004571">
    <property type="term" value="F:mannosyl-oligosaccharide 1,2-alpha-mannosidase activity"/>
    <property type="evidence" value="ECO:0007669"/>
    <property type="project" value="InterPro"/>
</dbReference>
<dbReference type="PANTHER" id="PTHR45679:SF5">
    <property type="entry name" value="ER DEGRADATION-ENHANCING ALPHA-MANNOSIDASE-LIKE PROTEIN 1"/>
    <property type="match status" value="1"/>
</dbReference>
<evidence type="ECO:0000256" key="8">
    <source>
        <dbReference type="ARBA" id="ARBA00023180"/>
    </source>
</evidence>
<evidence type="ECO:0000256" key="3">
    <source>
        <dbReference type="ARBA" id="ARBA00022692"/>
    </source>
</evidence>
<evidence type="ECO:0000313" key="14">
    <source>
        <dbReference type="EMBL" id="RWS07077.1"/>
    </source>
</evidence>
<evidence type="ECO:0000256" key="4">
    <source>
        <dbReference type="ARBA" id="ARBA00022824"/>
    </source>
</evidence>
<dbReference type="EC" id="3.2.1.-" evidence="12"/>
<keyword evidence="13" id="KW-0732">Signal</keyword>
<dbReference type="InterPro" id="IPR001382">
    <property type="entry name" value="Glyco_hydro_47"/>
</dbReference>
<dbReference type="InterPro" id="IPR036026">
    <property type="entry name" value="Seven-hairpin_glycosidases"/>
</dbReference>
<dbReference type="Proteomes" id="UP000285301">
    <property type="component" value="Unassembled WGS sequence"/>
</dbReference>
<feature type="binding site" evidence="11">
    <location>
        <position position="537"/>
    </location>
    <ligand>
        <name>Ca(2+)</name>
        <dbReference type="ChEBI" id="CHEBI:29108"/>
    </ligand>
</feature>
<evidence type="ECO:0000256" key="12">
    <source>
        <dbReference type="RuleBase" id="RU361193"/>
    </source>
</evidence>
<evidence type="ECO:0000256" key="5">
    <source>
        <dbReference type="ARBA" id="ARBA00022968"/>
    </source>
</evidence>
<protein>
    <recommendedName>
        <fullName evidence="12">alpha-1,2-Mannosidase</fullName>
        <ecNumber evidence="12">3.2.1.-</ecNumber>
    </recommendedName>
</protein>
<evidence type="ECO:0000256" key="2">
    <source>
        <dbReference type="ARBA" id="ARBA00007658"/>
    </source>
</evidence>
<feature type="active site" description="Proton donor" evidence="10">
    <location>
        <position position="179"/>
    </location>
</feature>
<feature type="active site" evidence="10">
    <location>
        <position position="447"/>
    </location>
</feature>
<dbReference type="PRINTS" id="PR00747">
    <property type="entry name" value="GLYHDRLASE47"/>
</dbReference>
<keyword evidence="4" id="KW-0256">Endoplasmic reticulum</keyword>
<comment type="similarity">
    <text evidence="2 12">Belongs to the glycosyl hydrolase 47 family.</text>
</comment>
<dbReference type="STRING" id="1965070.A0A3S3P7U6"/>
<proteinExistence type="inferred from homology"/>
<evidence type="ECO:0000256" key="9">
    <source>
        <dbReference type="ARBA" id="ARBA00060207"/>
    </source>
</evidence>
<name>A0A3S3P7U6_9ACAR</name>
<evidence type="ECO:0000313" key="15">
    <source>
        <dbReference type="Proteomes" id="UP000285301"/>
    </source>
</evidence>
<evidence type="ECO:0000256" key="6">
    <source>
        <dbReference type="ARBA" id="ARBA00022989"/>
    </source>
</evidence>
<feature type="signal peptide" evidence="13">
    <location>
        <begin position="1"/>
        <end position="33"/>
    </location>
</feature>
<evidence type="ECO:0000256" key="7">
    <source>
        <dbReference type="ARBA" id="ARBA00023136"/>
    </source>
</evidence>
<keyword evidence="12" id="KW-0326">Glycosidase</keyword>
<dbReference type="Pfam" id="PF01532">
    <property type="entry name" value="Glyco_hydro_47"/>
    <property type="match status" value="1"/>
</dbReference>
<dbReference type="AlphaFoldDB" id="A0A3S3P7U6"/>
<dbReference type="OrthoDB" id="8118055at2759"/>
<comment type="subcellular location">
    <subcellularLocation>
        <location evidence="1">Endoplasmic reticulum membrane</location>
        <topology evidence="1">Single-pass type II membrane protein</topology>
    </subcellularLocation>
</comment>
<dbReference type="GO" id="GO:0005509">
    <property type="term" value="F:calcium ion binding"/>
    <property type="evidence" value="ECO:0007669"/>
    <property type="project" value="InterPro"/>
</dbReference>
<dbReference type="EMBL" id="NCKU01003687">
    <property type="protein sequence ID" value="RWS07077.1"/>
    <property type="molecule type" value="Genomic_DNA"/>
</dbReference>
<keyword evidence="5" id="KW-0735">Signal-anchor</keyword>
<feature type="active site" description="Proton donor" evidence="10">
    <location>
        <position position="428"/>
    </location>
</feature>
<dbReference type="FunFam" id="1.50.10.10:FF:000016">
    <property type="entry name" value="alpha-1,2-Mannosidase"/>
    <property type="match status" value="1"/>
</dbReference>
<dbReference type="GO" id="GO:0005789">
    <property type="term" value="C:endoplasmic reticulum membrane"/>
    <property type="evidence" value="ECO:0007669"/>
    <property type="project" value="UniProtKB-SubCell"/>
</dbReference>
<evidence type="ECO:0000256" key="11">
    <source>
        <dbReference type="PIRSR" id="PIRSR601382-2"/>
    </source>
</evidence>